<reference evidence="2 3" key="3">
    <citation type="journal article" date="2013" name="Rice">
        <title>Improvement of the Oryza sativa Nipponbare reference genome using next generation sequence and optical map data.</title>
        <authorList>
            <person name="Kawahara Y."/>
            <person name="de la Bastide M."/>
            <person name="Hamilton J.P."/>
            <person name="Kanamori H."/>
            <person name="McCombie W.R."/>
            <person name="Ouyang S."/>
            <person name="Schwartz D.C."/>
            <person name="Tanaka T."/>
            <person name="Wu J."/>
            <person name="Zhou S."/>
            <person name="Childs K.L."/>
            <person name="Davidson R.M."/>
            <person name="Lin H."/>
            <person name="Quesada-Ocampo L."/>
            <person name="Vaillancourt B."/>
            <person name="Sakai H."/>
            <person name="Lee S.S."/>
            <person name="Kim J."/>
            <person name="Numa H."/>
            <person name="Itoh T."/>
            <person name="Buell C.R."/>
            <person name="Matsumoto T."/>
        </authorList>
    </citation>
    <scope>NUCLEOTIDE SEQUENCE [LARGE SCALE GENOMIC DNA]</scope>
    <source>
        <strain evidence="3">cv. Nipponbare</strain>
    </source>
</reference>
<evidence type="ECO:0000313" key="3">
    <source>
        <dbReference type="Proteomes" id="UP000059680"/>
    </source>
</evidence>
<reference evidence="2 3" key="2">
    <citation type="journal article" date="2013" name="Plant Cell Physiol.">
        <title>Rice Annotation Project Database (RAP-DB): an integrative and interactive database for rice genomics.</title>
        <authorList>
            <person name="Sakai H."/>
            <person name="Lee S.S."/>
            <person name="Tanaka T."/>
            <person name="Numa H."/>
            <person name="Kim J."/>
            <person name="Kawahara Y."/>
            <person name="Wakimoto H."/>
            <person name="Yang C.C."/>
            <person name="Iwamoto M."/>
            <person name="Abe T."/>
            <person name="Yamada Y."/>
            <person name="Muto A."/>
            <person name="Inokuchi H."/>
            <person name="Ikemura T."/>
            <person name="Matsumoto T."/>
            <person name="Sasaki T."/>
            <person name="Itoh T."/>
        </authorList>
    </citation>
    <scope>NUCLEOTIDE SEQUENCE [LARGE SCALE GENOMIC DNA]</scope>
    <source>
        <strain evidence="3">cv. Nipponbare</strain>
    </source>
</reference>
<accession>A0A0P0XHJ5</accession>
<keyword evidence="3" id="KW-1185">Reference proteome</keyword>
<protein>
    <submittedName>
        <fullName evidence="2">Os08g0495866 protein</fullName>
    </submittedName>
</protein>
<gene>
    <name evidence="2" type="ordered locus">Os08g0495866</name>
    <name evidence="2" type="ORF">OSNPB_080495866</name>
</gene>
<reference evidence="3" key="1">
    <citation type="journal article" date="2005" name="Nature">
        <title>The map-based sequence of the rice genome.</title>
        <authorList>
            <consortium name="International rice genome sequencing project (IRGSP)"/>
            <person name="Matsumoto T."/>
            <person name="Wu J."/>
            <person name="Kanamori H."/>
            <person name="Katayose Y."/>
            <person name="Fujisawa M."/>
            <person name="Namiki N."/>
            <person name="Mizuno H."/>
            <person name="Yamamoto K."/>
            <person name="Antonio B.A."/>
            <person name="Baba T."/>
            <person name="Sakata K."/>
            <person name="Nagamura Y."/>
            <person name="Aoki H."/>
            <person name="Arikawa K."/>
            <person name="Arita K."/>
            <person name="Bito T."/>
            <person name="Chiden Y."/>
            <person name="Fujitsuka N."/>
            <person name="Fukunaka R."/>
            <person name="Hamada M."/>
            <person name="Harada C."/>
            <person name="Hayashi A."/>
            <person name="Hijishita S."/>
            <person name="Honda M."/>
            <person name="Hosokawa S."/>
            <person name="Ichikawa Y."/>
            <person name="Idonuma A."/>
            <person name="Iijima M."/>
            <person name="Ikeda M."/>
            <person name="Ikeno M."/>
            <person name="Ito K."/>
            <person name="Ito S."/>
            <person name="Ito T."/>
            <person name="Ito Y."/>
            <person name="Ito Y."/>
            <person name="Iwabuchi A."/>
            <person name="Kamiya K."/>
            <person name="Karasawa W."/>
            <person name="Kurita K."/>
            <person name="Katagiri S."/>
            <person name="Kikuta A."/>
            <person name="Kobayashi H."/>
            <person name="Kobayashi N."/>
            <person name="Machita K."/>
            <person name="Maehara T."/>
            <person name="Masukawa M."/>
            <person name="Mizubayashi T."/>
            <person name="Mukai Y."/>
            <person name="Nagasaki H."/>
            <person name="Nagata Y."/>
            <person name="Naito S."/>
            <person name="Nakashima M."/>
            <person name="Nakama Y."/>
            <person name="Nakamichi Y."/>
            <person name="Nakamura M."/>
            <person name="Meguro A."/>
            <person name="Negishi M."/>
            <person name="Ohta I."/>
            <person name="Ohta T."/>
            <person name="Okamoto M."/>
            <person name="Ono N."/>
            <person name="Saji S."/>
            <person name="Sakaguchi M."/>
            <person name="Sakai K."/>
            <person name="Shibata M."/>
            <person name="Shimokawa T."/>
            <person name="Song J."/>
            <person name="Takazaki Y."/>
            <person name="Terasawa K."/>
            <person name="Tsugane M."/>
            <person name="Tsuji K."/>
            <person name="Ueda S."/>
            <person name="Waki K."/>
            <person name="Yamagata H."/>
            <person name="Yamamoto M."/>
            <person name="Yamamoto S."/>
            <person name="Yamane H."/>
            <person name="Yoshiki S."/>
            <person name="Yoshihara R."/>
            <person name="Yukawa K."/>
            <person name="Zhong H."/>
            <person name="Yano M."/>
            <person name="Yuan Q."/>
            <person name="Ouyang S."/>
            <person name="Liu J."/>
            <person name="Jones K.M."/>
            <person name="Gansberger K."/>
            <person name="Moffat K."/>
            <person name="Hill J."/>
            <person name="Bera J."/>
            <person name="Fadrosh D."/>
            <person name="Jin S."/>
            <person name="Johri S."/>
            <person name="Kim M."/>
            <person name="Overton L."/>
            <person name="Reardon M."/>
            <person name="Tsitrin T."/>
            <person name="Vuong H."/>
            <person name="Weaver B."/>
            <person name="Ciecko A."/>
            <person name="Tallon L."/>
            <person name="Jackson J."/>
            <person name="Pai G."/>
            <person name="Aken S.V."/>
            <person name="Utterback T."/>
            <person name="Reidmuller S."/>
            <person name="Feldblyum T."/>
            <person name="Hsiao J."/>
            <person name="Zismann V."/>
            <person name="Iobst S."/>
            <person name="de Vazeille A.R."/>
            <person name="Buell C.R."/>
            <person name="Ying K."/>
            <person name="Li Y."/>
            <person name="Lu T."/>
            <person name="Huang Y."/>
            <person name="Zhao Q."/>
            <person name="Feng Q."/>
            <person name="Zhang L."/>
            <person name="Zhu J."/>
            <person name="Weng Q."/>
            <person name="Mu J."/>
            <person name="Lu Y."/>
            <person name="Fan D."/>
            <person name="Liu Y."/>
            <person name="Guan J."/>
            <person name="Zhang Y."/>
            <person name="Yu S."/>
            <person name="Liu X."/>
            <person name="Zhang Y."/>
            <person name="Hong G."/>
            <person name="Han B."/>
            <person name="Choisne N."/>
            <person name="Demange N."/>
            <person name="Orjeda G."/>
            <person name="Samain S."/>
            <person name="Cattolico L."/>
            <person name="Pelletier E."/>
            <person name="Couloux A."/>
            <person name="Segurens B."/>
            <person name="Wincker P."/>
            <person name="D'Hont A."/>
            <person name="Scarpelli C."/>
            <person name="Weissenbach J."/>
            <person name="Salanoubat M."/>
            <person name="Quetier F."/>
            <person name="Yu Y."/>
            <person name="Kim H.R."/>
            <person name="Rambo T."/>
            <person name="Currie J."/>
            <person name="Collura K."/>
            <person name="Luo M."/>
            <person name="Yang T."/>
            <person name="Ammiraju J.S.S."/>
            <person name="Engler F."/>
            <person name="Soderlund C."/>
            <person name="Wing R.A."/>
            <person name="Palmer L.E."/>
            <person name="de la Bastide M."/>
            <person name="Spiegel L."/>
            <person name="Nascimento L."/>
            <person name="Zutavern T."/>
            <person name="O'Shaughnessy A."/>
            <person name="Dike S."/>
            <person name="Dedhia N."/>
            <person name="Preston R."/>
            <person name="Balija V."/>
            <person name="McCombie W.R."/>
            <person name="Chow T."/>
            <person name="Chen H."/>
            <person name="Chung M."/>
            <person name="Chen C."/>
            <person name="Shaw J."/>
            <person name="Wu H."/>
            <person name="Hsiao K."/>
            <person name="Chao Y."/>
            <person name="Chu M."/>
            <person name="Cheng C."/>
            <person name="Hour A."/>
            <person name="Lee P."/>
            <person name="Lin S."/>
            <person name="Lin Y."/>
            <person name="Liou J."/>
            <person name="Liu S."/>
            <person name="Hsing Y."/>
            <person name="Raghuvanshi S."/>
            <person name="Mohanty A."/>
            <person name="Bharti A.K."/>
            <person name="Gaur A."/>
            <person name="Gupta V."/>
            <person name="Kumar D."/>
            <person name="Ravi V."/>
            <person name="Vij S."/>
            <person name="Kapur A."/>
            <person name="Khurana P."/>
            <person name="Khurana P."/>
            <person name="Khurana J.P."/>
            <person name="Tyagi A.K."/>
            <person name="Gaikwad K."/>
            <person name="Singh A."/>
            <person name="Dalal V."/>
            <person name="Srivastava S."/>
            <person name="Dixit A."/>
            <person name="Pal A.K."/>
            <person name="Ghazi I.A."/>
            <person name="Yadav M."/>
            <person name="Pandit A."/>
            <person name="Bhargava A."/>
            <person name="Sureshbabu K."/>
            <person name="Batra K."/>
            <person name="Sharma T.R."/>
            <person name="Mohapatra T."/>
            <person name="Singh N.K."/>
            <person name="Messing J."/>
            <person name="Nelson A.B."/>
            <person name="Fuks G."/>
            <person name="Kavchok S."/>
            <person name="Keizer G."/>
            <person name="Linton E."/>
            <person name="Llaca V."/>
            <person name="Song R."/>
            <person name="Tanyolac B."/>
            <person name="Young S."/>
            <person name="Ho-Il K."/>
            <person name="Hahn J.H."/>
            <person name="Sangsakoo G."/>
            <person name="Vanavichit A."/>
            <person name="de Mattos Luiz.A.T."/>
            <person name="Zimmer P.D."/>
            <person name="Malone G."/>
            <person name="Dellagostin O."/>
            <person name="de Oliveira A.C."/>
            <person name="Bevan M."/>
            <person name="Bancroft I."/>
            <person name="Minx P."/>
            <person name="Cordum H."/>
            <person name="Wilson R."/>
            <person name="Cheng Z."/>
            <person name="Jin W."/>
            <person name="Jiang J."/>
            <person name="Leong S.A."/>
            <person name="Iwama H."/>
            <person name="Gojobori T."/>
            <person name="Itoh T."/>
            <person name="Niimura Y."/>
            <person name="Fujii Y."/>
            <person name="Habara T."/>
            <person name="Sakai H."/>
            <person name="Sato Y."/>
            <person name="Wilson G."/>
            <person name="Kumar K."/>
            <person name="McCouch S."/>
            <person name="Juretic N."/>
            <person name="Hoen D."/>
            <person name="Wright S."/>
            <person name="Bruskiewich R."/>
            <person name="Bureau T."/>
            <person name="Miyao A."/>
            <person name="Hirochika H."/>
            <person name="Nishikawa T."/>
            <person name="Kadowaki K."/>
            <person name="Sugiura M."/>
            <person name="Burr B."/>
            <person name="Sasaki T."/>
        </authorList>
    </citation>
    <scope>NUCLEOTIDE SEQUENCE [LARGE SCALE GENOMIC DNA]</scope>
    <source>
        <strain evidence="3">cv. Nipponbare</strain>
    </source>
</reference>
<sequence>MSRPDVPILCVIHHILNRNVQMNRNPLHHRPSRRGRRCGCRRWRSGLRRTCRSSCRRRRPASGAHCRAPPSAPWRPAPPGRRPAPPPRLPPSSSSSSSPTPN</sequence>
<organism evidence="2 3">
    <name type="scientific">Oryza sativa subsp. japonica</name>
    <name type="common">Rice</name>
    <dbReference type="NCBI Taxonomy" id="39947"/>
    <lineage>
        <taxon>Eukaryota</taxon>
        <taxon>Viridiplantae</taxon>
        <taxon>Streptophyta</taxon>
        <taxon>Embryophyta</taxon>
        <taxon>Tracheophyta</taxon>
        <taxon>Spermatophyta</taxon>
        <taxon>Magnoliopsida</taxon>
        <taxon>Liliopsida</taxon>
        <taxon>Poales</taxon>
        <taxon>Poaceae</taxon>
        <taxon>BOP clade</taxon>
        <taxon>Oryzoideae</taxon>
        <taxon>Oryzeae</taxon>
        <taxon>Oryzinae</taxon>
        <taxon>Oryza</taxon>
        <taxon>Oryza sativa</taxon>
    </lineage>
</organism>
<evidence type="ECO:0000256" key="1">
    <source>
        <dbReference type="SAM" id="MobiDB-lite"/>
    </source>
</evidence>
<evidence type="ECO:0000313" key="2">
    <source>
        <dbReference type="EMBL" id="BAT06057.1"/>
    </source>
</evidence>
<name>A0A0P0XHJ5_ORYSJ</name>
<feature type="compositionally biased region" description="Pro residues" evidence="1">
    <location>
        <begin position="70"/>
        <end position="90"/>
    </location>
</feature>
<feature type="compositionally biased region" description="Basic residues" evidence="1">
    <location>
        <begin position="51"/>
        <end position="60"/>
    </location>
</feature>
<proteinExistence type="predicted"/>
<dbReference type="PaxDb" id="39947-A0A0P0XHJ5"/>
<dbReference type="InParanoid" id="A0A0P0XHJ5"/>
<feature type="non-terminal residue" evidence="2">
    <location>
        <position position="1"/>
    </location>
</feature>
<feature type="region of interest" description="Disordered" evidence="1">
    <location>
        <begin position="51"/>
        <end position="102"/>
    </location>
</feature>
<dbReference type="EMBL" id="AP014964">
    <property type="protein sequence ID" value="BAT06057.1"/>
    <property type="molecule type" value="Genomic_DNA"/>
</dbReference>
<dbReference type="AlphaFoldDB" id="A0A0P0XHJ5"/>
<dbReference type="Proteomes" id="UP000059680">
    <property type="component" value="Chromosome 8"/>
</dbReference>
<feature type="compositionally biased region" description="Low complexity" evidence="1">
    <location>
        <begin position="91"/>
        <end position="102"/>
    </location>
</feature>
<dbReference type="Gramene" id="Os08t0495866-00">
    <property type="protein sequence ID" value="Os08t0495866-00"/>
    <property type="gene ID" value="Os08g0495866"/>
</dbReference>